<sequence length="381" mass="40001">MSAAAPSPPVVLAVAHTRLDDARKAYKLAPCAHTYRAVELAEQDYLTALAAADAIAEPLITRTLAYHGCPCLPPQLLATLVSATHRQQFGPLADLADAVDYPVGVMTALRQAWRRHHHREAGEDCTEQFLLEGGVGKIHACETFGDAVLLLEDQYRVNDQDLFPAHLTTVCVNRSITWHFTDKFLLLLGFLHSLPDLPTRSPIFVANENRLPPLRSSVPPDYIEPSALPPAALTHTARSRGARSRAGPSTSSGIHPALGYEQDYANEPGSSTDTTADAASTPGAHSAQSPAGGADGGAAGDADDDRASTPSAHAAQSPSGGGQSTAAGEQEEDTASTTGSHAGGADEEAIQGEGEGDDEDEDEHGHDGDAESDTDSPREGW</sequence>
<accession>A0A8H6XIW2</accession>
<protein>
    <submittedName>
        <fullName evidence="2">Uncharacterized protein</fullName>
    </submittedName>
</protein>
<name>A0A8H6XIW2_9AGAR</name>
<keyword evidence="3" id="KW-1185">Reference proteome</keyword>
<comment type="caution">
    <text evidence="2">The sequence shown here is derived from an EMBL/GenBank/DDBJ whole genome shotgun (WGS) entry which is preliminary data.</text>
</comment>
<feature type="compositionally biased region" description="Basic and acidic residues" evidence="1">
    <location>
        <begin position="363"/>
        <end position="381"/>
    </location>
</feature>
<evidence type="ECO:0000313" key="3">
    <source>
        <dbReference type="Proteomes" id="UP000623467"/>
    </source>
</evidence>
<feature type="region of interest" description="Disordered" evidence="1">
    <location>
        <begin position="234"/>
        <end position="381"/>
    </location>
</feature>
<feature type="compositionally biased region" description="Low complexity" evidence="1">
    <location>
        <begin position="244"/>
        <end position="253"/>
    </location>
</feature>
<dbReference type="AlphaFoldDB" id="A0A8H6XIW2"/>
<dbReference type="Proteomes" id="UP000623467">
    <property type="component" value="Unassembled WGS sequence"/>
</dbReference>
<organism evidence="2 3">
    <name type="scientific">Mycena sanguinolenta</name>
    <dbReference type="NCBI Taxonomy" id="230812"/>
    <lineage>
        <taxon>Eukaryota</taxon>
        <taxon>Fungi</taxon>
        <taxon>Dikarya</taxon>
        <taxon>Basidiomycota</taxon>
        <taxon>Agaricomycotina</taxon>
        <taxon>Agaricomycetes</taxon>
        <taxon>Agaricomycetidae</taxon>
        <taxon>Agaricales</taxon>
        <taxon>Marasmiineae</taxon>
        <taxon>Mycenaceae</taxon>
        <taxon>Mycena</taxon>
    </lineage>
</organism>
<feature type="compositionally biased region" description="Polar residues" evidence="1">
    <location>
        <begin position="308"/>
        <end position="318"/>
    </location>
</feature>
<gene>
    <name evidence="2" type="ORF">MSAN_02043800</name>
</gene>
<feature type="compositionally biased region" description="Low complexity" evidence="1">
    <location>
        <begin position="268"/>
        <end position="284"/>
    </location>
</feature>
<dbReference type="EMBL" id="JACAZH010000026">
    <property type="protein sequence ID" value="KAF7341882.1"/>
    <property type="molecule type" value="Genomic_DNA"/>
</dbReference>
<proteinExistence type="predicted"/>
<evidence type="ECO:0000256" key="1">
    <source>
        <dbReference type="SAM" id="MobiDB-lite"/>
    </source>
</evidence>
<evidence type="ECO:0000313" key="2">
    <source>
        <dbReference type="EMBL" id="KAF7341882.1"/>
    </source>
</evidence>
<reference evidence="2" key="1">
    <citation type="submission" date="2020-05" db="EMBL/GenBank/DDBJ databases">
        <title>Mycena genomes resolve the evolution of fungal bioluminescence.</title>
        <authorList>
            <person name="Tsai I.J."/>
        </authorList>
    </citation>
    <scope>NUCLEOTIDE SEQUENCE</scope>
    <source>
        <strain evidence="2">160909Yilan</strain>
    </source>
</reference>
<dbReference type="OrthoDB" id="10570229at2759"/>
<feature type="compositionally biased region" description="Acidic residues" evidence="1">
    <location>
        <begin position="345"/>
        <end position="362"/>
    </location>
</feature>